<keyword evidence="3" id="KW-0863">Zinc-finger</keyword>
<gene>
    <name evidence="6" type="ORF">MAR_012671</name>
</gene>
<feature type="domain" description="C2H2-type" evidence="4">
    <location>
        <begin position="207"/>
        <end position="235"/>
    </location>
</feature>
<dbReference type="Gene3D" id="3.30.160.60">
    <property type="entry name" value="Classic Zinc Finger"/>
    <property type="match status" value="3"/>
</dbReference>
<protein>
    <submittedName>
        <fullName evidence="6">PRD14-like protein</fullName>
    </submittedName>
</protein>
<evidence type="ECO:0000259" key="5">
    <source>
        <dbReference type="PROSITE" id="PS50280"/>
    </source>
</evidence>
<dbReference type="PROSITE" id="PS50280">
    <property type="entry name" value="SET"/>
    <property type="match status" value="1"/>
</dbReference>
<dbReference type="InterPro" id="IPR013087">
    <property type="entry name" value="Znf_C2H2_type"/>
</dbReference>
<feature type="domain" description="C2H2-type" evidence="4">
    <location>
        <begin position="175"/>
        <end position="206"/>
    </location>
</feature>
<dbReference type="Gene3D" id="2.170.270.10">
    <property type="entry name" value="SET domain"/>
    <property type="match status" value="1"/>
</dbReference>
<dbReference type="Pfam" id="PF21549">
    <property type="entry name" value="PRDM2_PR"/>
    <property type="match status" value="1"/>
</dbReference>
<name>A0ABY7G0X9_MYAAR</name>
<keyword evidence="1" id="KW-0805">Transcription regulation</keyword>
<feature type="non-terminal residue" evidence="6">
    <location>
        <position position="448"/>
    </location>
</feature>
<dbReference type="SMART" id="SM00355">
    <property type="entry name" value="ZnF_C2H2"/>
    <property type="match status" value="4"/>
</dbReference>
<keyword evidence="3" id="KW-0862">Zinc</keyword>
<dbReference type="EMBL" id="CP111025">
    <property type="protein sequence ID" value="WAR26967.1"/>
    <property type="molecule type" value="Genomic_DNA"/>
</dbReference>
<dbReference type="PROSITE" id="PS00028">
    <property type="entry name" value="ZINC_FINGER_C2H2_1"/>
    <property type="match status" value="3"/>
</dbReference>
<dbReference type="PROSITE" id="PS50157">
    <property type="entry name" value="ZINC_FINGER_C2H2_2"/>
    <property type="match status" value="4"/>
</dbReference>
<dbReference type="Pfam" id="PF00096">
    <property type="entry name" value="zf-C2H2"/>
    <property type="match status" value="2"/>
</dbReference>
<sequence length="448" mass="51049">QGSTEFLATGNHRQAPPRLPLISLFPVRKMTSQMKHVTRASSRSRVWNSQKTVVTKGTRFGPFNSRVINTSEVKAQDDTSHMWEDGRLSHFIDGRRNAGNWMAFVNCARYSLEQNLVALQVEGDVYYEACRDIPRDSEHLVWYGDSYLQFMGVPVAPKEATGSESRQEADDSEGYPCERCGKVFAYCYYRDKHLKYTRCVDQGDRKFPCHLCTRSFEKRDRLRIHILHVHEKHRPHKCVVCNKSFSQSSSLNKHMRVHSGERPYKCVYCNKAFTASSILRTHIRQHSGEKPFKPNTPCDGCSDIDRCDESVAPVDCLPSDGSLHTITGGHLFGGVPGNTNLVKFNDSVAWNDGRITAIQMLCGKYLLAFKIQYNGVWSVQRGFWNPACSENQTWTPAHEFGEDEWIQHAAFTGSRWPSVTFTTNKRQLETCGVPVTSPRYLEGGRLEY</sequence>
<evidence type="ECO:0000313" key="7">
    <source>
        <dbReference type="Proteomes" id="UP001164746"/>
    </source>
</evidence>
<dbReference type="Proteomes" id="UP001164746">
    <property type="component" value="Chromosome 14"/>
</dbReference>
<keyword evidence="7" id="KW-1185">Reference proteome</keyword>
<feature type="non-terminal residue" evidence="6">
    <location>
        <position position="1"/>
    </location>
</feature>
<dbReference type="InterPro" id="IPR050331">
    <property type="entry name" value="Zinc_finger"/>
</dbReference>
<keyword evidence="2" id="KW-0804">Transcription</keyword>
<evidence type="ECO:0000256" key="1">
    <source>
        <dbReference type="ARBA" id="ARBA00023015"/>
    </source>
</evidence>
<accession>A0ABY7G0X9</accession>
<dbReference type="PANTHER" id="PTHR16515">
    <property type="entry name" value="PR DOMAIN ZINC FINGER PROTEIN"/>
    <property type="match status" value="1"/>
</dbReference>
<feature type="domain" description="C2H2-type" evidence="4">
    <location>
        <begin position="236"/>
        <end position="263"/>
    </location>
</feature>
<dbReference type="InterPro" id="IPR046341">
    <property type="entry name" value="SET_dom_sf"/>
</dbReference>
<dbReference type="SUPFAM" id="SSF57667">
    <property type="entry name" value="beta-beta-alpha zinc fingers"/>
    <property type="match status" value="2"/>
</dbReference>
<proteinExistence type="predicted"/>
<evidence type="ECO:0000313" key="6">
    <source>
        <dbReference type="EMBL" id="WAR26967.1"/>
    </source>
</evidence>
<dbReference type="InterPro" id="IPR001214">
    <property type="entry name" value="SET_dom"/>
</dbReference>
<feature type="domain" description="SET" evidence="5">
    <location>
        <begin position="50"/>
        <end position="144"/>
    </location>
</feature>
<dbReference type="PANTHER" id="PTHR16515:SF19">
    <property type="entry name" value="PR DOMAIN ZINC FINGER PROTEIN 14"/>
    <property type="match status" value="1"/>
</dbReference>
<feature type="domain" description="C2H2-type" evidence="4">
    <location>
        <begin position="264"/>
        <end position="291"/>
    </location>
</feature>
<dbReference type="InterPro" id="IPR036236">
    <property type="entry name" value="Znf_C2H2_sf"/>
</dbReference>
<organism evidence="6 7">
    <name type="scientific">Mya arenaria</name>
    <name type="common">Soft-shell clam</name>
    <dbReference type="NCBI Taxonomy" id="6604"/>
    <lineage>
        <taxon>Eukaryota</taxon>
        <taxon>Metazoa</taxon>
        <taxon>Spiralia</taxon>
        <taxon>Lophotrochozoa</taxon>
        <taxon>Mollusca</taxon>
        <taxon>Bivalvia</taxon>
        <taxon>Autobranchia</taxon>
        <taxon>Heteroconchia</taxon>
        <taxon>Euheterodonta</taxon>
        <taxon>Imparidentia</taxon>
        <taxon>Neoheterodontei</taxon>
        <taxon>Myida</taxon>
        <taxon>Myoidea</taxon>
        <taxon>Myidae</taxon>
        <taxon>Mya</taxon>
    </lineage>
</organism>
<evidence type="ECO:0000256" key="3">
    <source>
        <dbReference type="PROSITE-ProRule" id="PRU00042"/>
    </source>
</evidence>
<reference evidence="6" key="1">
    <citation type="submission" date="2022-11" db="EMBL/GenBank/DDBJ databases">
        <title>Centuries of genome instability and evolution in soft-shell clam transmissible cancer (bioRxiv).</title>
        <authorList>
            <person name="Hart S.F.M."/>
            <person name="Yonemitsu M.A."/>
            <person name="Giersch R.M."/>
            <person name="Beal B.F."/>
            <person name="Arriagada G."/>
            <person name="Davis B.W."/>
            <person name="Ostrander E.A."/>
            <person name="Goff S.P."/>
            <person name="Metzger M.J."/>
        </authorList>
    </citation>
    <scope>NUCLEOTIDE SEQUENCE</scope>
    <source>
        <strain evidence="6">MELC-2E11</strain>
        <tissue evidence="6">Siphon/mantle</tissue>
    </source>
</reference>
<evidence type="ECO:0000256" key="2">
    <source>
        <dbReference type="ARBA" id="ARBA00023163"/>
    </source>
</evidence>
<evidence type="ECO:0000259" key="4">
    <source>
        <dbReference type="PROSITE" id="PS50157"/>
    </source>
</evidence>
<keyword evidence="3" id="KW-0479">Metal-binding</keyword>